<feature type="chain" id="PRO_5033062703" evidence="3">
    <location>
        <begin position="20"/>
        <end position="562"/>
    </location>
</feature>
<comment type="caution">
    <text evidence="4">The sequence shown here is derived from an EMBL/GenBank/DDBJ whole genome shotgun (WGS) entry which is preliminary data.</text>
</comment>
<feature type="transmembrane region" description="Helical" evidence="2">
    <location>
        <begin position="478"/>
        <end position="503"/>
    </location>
</feature>
<feature type="signal peptide" evidence="3">
    <location>
        <begin position="1"/>
        <end position="19"/>
    </location>
</feature>
<keyword evidence="2" id="KW-1133">Transmembrane helix</keyword>
<reference evidence="4" key="1">
    <citation type="submission" date="2020-08" db="EMBL/GenBank/DDBJ databases">
        <title>Spodoptera exigua strain:BAW_Kor-Di-RS1 Genome sequencing and assembly.</title>
        <authorList>
            <person name="Kim J."/>
            <person name="Nam H.Y."/>
            <person name="Kwon M."/>
            <person name="Choi J.H."/>
            <person name="Cho S.R."/>
            <person name="Kim G.-H."/>
        </authorList>
    </citation>
    <scope>NUCLEOTIDE SEQUENCE</scope>
    <source>
        <strain evidence="4">BAW_Kor-Di-RS1</strain>
        <tissue evidence="4">Whole-body</tissue>
    </source>
</reference>
<evidence type="ECO:0000256" key="2">
    <source>
        <dbReference type="SAM" id="Phobius"/>
    </source>
</evidence>
<organism evidence="4 5">
    <name type="scientific">Spodoptera exigua</name>
    <name type="common">Beet armyworm</name>
    <name type="synonym">Noctua fulgens</name>
    <dbReference type="NCBI Taxonomy" id="7107"/>
    <lineage>
        <taxon>Eukaryota</taxon>
        <taxon>Metazoa</taxon>
        <taxon>Ecdysozoa</taxon>
        <taxon>Arthropoda</taxon>
        <taxon>Hexapoda</taxon>
        <taxon>Insecta</taxon>
        <taxon>Pterygota</taxon>
        <taxon>Neoptera</taxon>
        <taxon>Endopterygota</taxon>
        <taxon>Lepidoptera</taxon>
        <taxon>Glossata</taxon>
        <taxon>Ditrysia</taxon>
        <taxon>Noctuoidea</taxon>
        <taxon>Noctuidae</taxon>
        <taxon>Amphipyrinae</taxon>
        <taxon>Spodoptera</taxon>
    </lineage>
</organism>
<keyword evidence="2" id="KW-0472">Membrane</keyword>
<dbReference type="EMBL" id="JACKWZ010000251">
    <property type="protein sequence ID" value="KAF9410695.1"/>
    <property type="molecule type" value="Genomic_DNA"/>
</dbReference>
<accession>A0A835L5T7</accession>
<name>A0A835L5T7_SPOEX</name>
<evidence type="ECO:0000256" key="3">
    <source>
        <dbReference type="SAM" id="SignalP"/>
    </source>
</evidence>
<feature type="region of interest" description="Disordered" evidence="1">
    <location>
        <begin position="449"/>
        <end position="472"/>
    </location>
</feature>
<dbReference type="AlphaFoldDB" id="A0A835L5T7"/>
<protein>
    <submittedName>
        <fullName evidence="4">Uncharacterized protein</fullName>
    </submittedName>
</protein>
<keyword evidence="3" id="KW-0732">Signal</keyword>
<evidence type="ECO:0000256" key="1">
    <source>
        <dbReference type="SAM" id="MobiDB-lite"/>
    </source>
</evidence>
<evidence type="ECO:0000313" key="4">
    <source>
        <dbReference type="EMBL" id="KAF9410695.1"/>
    </source>
</evidence>
<sequence length="562" mass="64627">MMISFHLFFFTTLAVDVYCSGPTISSPIIFTYGKGELLDIDIKLMNVPPGITEYLLHVRTDRHQPNLSTVTPKNGILNQKSRLNVNFFLVYLEIKDSNQESCGIRNVLNGKKTEEGNGRSSFEDKCLRNVDKGNLCSILVNFENRCDGSHLECNIIGQTLTCYSGYIGPDTVTWSQRYVNSQERKPVYQITEPTSLFKMRLYKFDINSQITMETESLKTKYFTIDPSSLEYYEYPVTETMYVKKEDKSYEFICKHDDSQVAVLYDDSSKIKVYTMSHLSWQREYNSMINLLACCVQIKTYKKGKGITITERILSQFTKIVDKPTPSQVNEKPMCEFKKGSTLHCQYGETQNRLEKYKWSQIIVVDKMTEISHTIPYSDSRKLNLNCSGNALFALIYNKEKVIEQQSFTNVHLKADFNVYRTCCIYFENSADALIRDVRNVSLLVHESANVEDTSETTTGPQEPGPDKQDDTERSTENLALYVVLPIIVIVIIILVTLVLRFCFKKRQNPRESQRMLQLDTYDTTEKVLYVELDLKTKNDAPVPLKTNESPYAEIIGVLCKKE</sequence>
<proteinExistence type="predicted"/>
<keyword evidence="2" id="KW-0812">Transmembrane</keyword>
<gene>
    <name evidence="4" type="ORF">HW555_010287</name>
</gene>
<keyword evidence="5" id="KW-1185">Reference proteome</keyword>
<evidence type="ECO:0000313" key="5">
    <source>
        <dbReference type="Proteomes" id="UP000648187"/>
    </source>
</evidence>
<dbReference type="Proteomes" id="UP000648187">
    <property type="component" value="Unassembled WGS sequence"/>
</dbReference>